<evidence type="ECO:0000313" key="3">
    <source>
        <dbReference type="Proteomes" id="UP001218218"/>
    </source>
</evidence>
<dbReference type="AlphaFoldDB" id="A0AAD6Z462"/>
<feature type="signal peptide" evidence="1">
    <location>
        <begin position="1"/>
        <end position="16"/>
    </location>
</feature>
<feature type="chain" id="PRO_5041941332" evidence="1">
    <location>
        <begin position="17"/>
        <end position="151"/>
    </location>
</feature>
<keyword evidence="3" id="KW-1185">Reference proteome</keyword>
<dbReference type="Proteomes" id="UP001218218">
    <property type="component" value="Unassembled WGS sequence"/>
</dbReference>
<proteinExistence type="predicted"/>
<gene>
    <name evidence="2" type="ORF">DFH08DRAFT_824596</name>
</gene>
<protein>
    <submittedName>
        <fullName evidence="2">Uncharacterized protein</fullName>
    </submittedName>
</protein>
<name>A0AAD6Z462_9AGAR</name>
<sequence length="151" mass="17071">MLYHLVFLSLTALASAIAPFNGFLRITNFEGRSVDLHIRSPADYAPIQSYMTTVGEPAQKVHLLRTLWYRRKRGTLLGLRASQSDHHLELPSEWRRIQHPGDDLGTVLTAWPFQPTLPLPTSPLTLETLNASLARQVFTLAAFLYAWSEIC</sequence>
<comment type="caution">
    <text evidence="2">The sequence shown here is derived from an EMBL/GenBank/DDBJ whole genome shotgun (WGS) entry which is preliminary data.</text>
</comment>
<evidence type="ECO:0000313" key="2">
    <source>
        <dbReference type="EMBL" id="KAJ7306636.1"/>
    </source>
</evidence>
<accession>A0AAD6Z462</accession>
<organism evidence="2 3">
    <name type="scientific">Mycena albidolilacea</name>
    <dbReference type="NCBI Taxonomy" id="1033008"/>
    <lineage>
        <taxon>Eukaryota</taxon>
        <taxon>Fungi</taxon>
        <taxon>Dikarya</taxon>
        <taxon>Basidiomycota</taxon>
        <taxon>Agaricomycotina</taxon>
        <taxon>Agaricomycetes</taxon>
        <taxon>Agaricomycetidae</taxon>
        <taxon>Agaricales</taxon>
        <taxon>Marasmiineae</taxon>
        <taxon>Mycenaceae</taxon>
        <taxon>Mycena</taxon>
    </lineage>
</organism>
<dbReference type="EMBL" id="JARIHO010000092">
    <property type="protein sequence ID" value="KAJ7306636.1"/>
    <property type="molecule type" value="Genomic_DNA"/>
</dbReference>
<evidence type="ECO:0000256" key="1">
    <source>
        <dbReference type="SAM" id="SignalP"/>
    </source>
</evidence>
<reference evidence="2" key="1">
    <citation type="submission" date="2023-03" db="EMBL/GenBank/DDBJ databases">
        <title>Massive genome expansion in bonnet fungi (Mycena s.s.) driven by repeated elements and novel gene families across ecological guilds.</title>
        <authorList>
            <consortium name="Lawrence Berkeley National Laboratory"/>
            <person name="Harder C.B."/>
            <person name="Miyauchi S."/>
            <person name="Viragh M."/>
            <person name="Kuo A."/>
            <person name="Thoen E."/>
            <person name="Andreopoulos B."/>
            <person name="Lu D."/>
            <person name="Skrede I."/>
            <person name="Drula E."/>
            <person name="Henrissat B."/>
            <person name="Morin E."/>
            <person name="Kohler A."/>
            <person name="Barry K."/>
            <person name="LaButti K."/>
            <person name="Morin E."/>
            <person name="Salamov A."/>
            <person name="Lipzen A."/>
            <person name="Mereny Z."/>
            <person name="Hegedus B."/>
            <person name="Baldrian P."/>
            <person name="Stursova M."/>
            <person name="Weitz H."/>
            <person name="Taylor A."/>
            <person name="Grigoriev I.V."/>
            <person name="Nagy L.G."/>
            <person name="Martin F."/>
            <person name="Kauserud H."/>
        </authorList>
    </citation>
    <scope>NUCLEOTIDE SEQUENCE</scope>
    <source>
        <strain evidence="2">CBHHK002</strain>
    </source>
</reference>
<keyword evidence="1" id="KW-0732">Signal</keyword>